<evidence type="ECO:0000313" key="2">
    <source>
        <dbReference type="EMBL" id="CAL1716216.1"/>
    </source>
</evidence>
<keyword evidence="3" id="KW-1185">Reference proteome</keyword>
<reference evidence="3" key="1">
    <citation type="submission" date="2024-04" db="EMBL/GenBank/DDBJ databases">
        <authorList>
            <person name="Shaw F."/>
            <person name="Minotto A."/>
        </authorList>
    </citation>
    <scope>NUCLEOTIDE SEQUENCE [LARGE SCALE GENOMIC DNA]</scope>
</reference>
<evidence type="ECO:0000313" key="3">
    <source>
        <dbReference type="Proteomes" id="UP001497453"/>
    </source>
</evidence>
<accession>A0ABP1E851</accession>
<proteinExistence type="predicted"/>
<dbReference type="EMBL" id="OZ037952">
    <property type="protein sequence ID" value="CAL1716216.1"/>
    <property type="molecule type" value="Genomic_DNA"/>
</dbReference>
<dbReference type="Proteomes" id="UP001497453">
    <property type="component" value="Chromosome 9"/>
</dbReference>
<feature type="region of interest" description="Disordered" evidence="1">
    <location>
        <begin position="135"/>
        <end position="161"/>
    </location>
</feature>
<name>A0ABP1E851_9APHY</name>
<feature type="compositionally biased region" description="Polar residues" evidence="1">
    <location>
        <begin position="135"/>
        <end position="146"/>
    </location>
</feature>
<organism evidence="2 3">
    <name type="scientific">Somion occarium</name>
    <dbReference type="NCBI Taxonomy" id="3059160"/>
    <lineage>
        <taxon>Eukaryota</taxon>
        <taxon>Fungi</taxon>
        <taxon>Dikarya</taxon>
        <taxon>Basidiomycota</taxon>
        <taxon>Agaricomycotina</taxon>
        <taxon>Agaricomycetes</taxon>
        <taxon>Polyporales</taxon>
        <taxon>Cerrenaceae</taxon>
        <taxon>Somion</taxon>
    </lineage>
</organism>
<sequence length="327" mass="36217">MSDDELFIERLQILYDKQLSDLQTFASRESRPYDEVRRLFSEWHCKYLYNNTLSAEDRRSKSNEVLRRISTTLEALEKTAGLQSFFLVVNPQDPDDDGFLGGTLLGREFWRNHRGCGSAGAQAFKAHCSRTTEVQAGPSQIAQQTPYAPPPIQGASGSAQRSPANVVKADVYSAVRNAIRAISGQRNAEMKWSNHSKLSTYGIRIEGWPAHIPHQNPSSLSASQNRQILNALTNGTLRFVRLATLHTPEPGPESGAMLPITANLDAPDDFSWAYNVTPSTDAEEMKQCGTIDPASIHVNPPRNNMGDDVHLAQVEKRHLHDNSAPNG</sequence>
<evidence type="ECO:0000256" key="1">
    <source>
        <dbReference type="SAM" id="MobiDB-lite"/>
    </source>
</evidence>
<protein>
    <submittedName>
        <fullName evidence="2">Uncharacterized protein</fullName>
    </submittedName>
</protein>
<gene>
    <name evidence="2" type="ORF">GFSPODELE1_LOCUS10649</name>
</gene>